<dbReference type="Pfam" id="PF01243">
    <property type="entry name" value="PNPOx_N"/>
    <property type="match status" value="1"/>
</dbReference>
<protein>
    <recommendedName>
        <fullName evidence="9">Pyridoxine/pyridoxamine 5'-phosphate oxidase</fullName>
        <ecNumber evidence="9">1.4.3.5</ecNumber>
    </recommendedName>
    <alternativeName>
        <fullName evidence="9">PNP/PMP oxidase</fullName>
        <shortName evidence="9">PNPOx</shortName>
    </alternativeName>
    <alternativeName>
        <fullName evidence="9">Pyridoxal 5'-phosphate synthase</fullName>
    </alternativeName>
</protein>
<evidence type="ECO:0000256" key="6">
    <source>
        <dbReference type="ARBA" id="ARBA00022643"/>
    </source>
</evidence>
<evidence type="ECO:0000256" key="7">
    <source>
        <dbReference type="ARBA" id="ARBA00023002"/>
    </source>
</evidence>
<dbReference type="Pfam" id="PF10590">
    <property type="entry name" value="PNP_phzG_C"/>
    <property type="match status" value="1"/>
</dbReference>
<feature type="binding site" evidence="9 10">
    <location>
        <position position="68"/>
    </location>
    <ligand>
        <name>substrate</name>
    </ligand>
</feature>
<dbReference type="FunFam" id="2.30.110.10:FF:000005">
    <property type="entry name" value="NAD(P)H-hydrate epimerase"/>
    <property type="match status" value="1"/>
</dbReference>
<evidence type="ECO:0000313" key="14">
    <source>
        <dbReference type="EMBL" id="SEW07958.1"/>
    </source>
</evidence>
<evidence type="ECO:0000256" key="10">
    <source>
        <dbReference type="PIRSR" id="PIRSR000190-1"/>
    </source>
</evidence>
<feature type="binding site" evidence="9 10">
    <location>
        <begin position="193"/>
        <end position="195"/>
    </location>
    <ligand>
        <name>substrate</name>
    </ligand>
</feature>
<feature type="binding site" evidence="10">
    <location>
        <begin position="10"/>
        <end position="13"/>
    </location>
    <ligand>
        <name>substrate</name>
    </ligand>
</feature>
<keyword evidence="7 9" id="KW-0560">Oxidoreductase</keyword>
<keyword evidence="6 9" id="KW-0288">FMN</keyword>
<feature type="binding site" evidence="9 11">
    <location>
        <position position="84"/>
    </location>
    <ligand>
        <name>FMN</name>
        <dbReference type="ChEBI" id="CHEBI:58210"/>
    </ligand>
</feature>
<reference evidence="15" key="1">
    <citation type="submission" date="2016-10" db="EMBL/GenBank/DDBJ databases">
        <authorList>
            <person name="Varghese N."/>
            <person name="Submissions S."/>
        </authorList>
    </citation>
    <scope>NUCLEOTIDE SEQUENCE [LARGE SCALE GENOMIC DNA]</scope>
    <source>
        <strain evidence="15">DSM 3695</strain>
    </source>
</reference>
<feature type="binding site" evidence="9 10">
    <location>
        <position position="133"/>
    </location>
    <ligand>
        <name>substrate</name>
    </ligand>
</feature>
<comment type="similarity">
    <text evidence="3 9">Belongs to the pyridoxamine 5'-phosphate oxidase family.</text>
</comment>
<evidence type="ECO:0000256" key="4">
    <source>
        <dbReference type="ARBA" id="ARBA00011738"/>
    </source>
</evidence>
<evidence type="ECO:0000256" key="8">
    <source>
        <dbReference type="ARBA" id="ARBA00023096"/>
    </source>
</evidence>
<feature type="binding site" evidence="9 10">
    <location>
        <position position="125"/>
    </location>
    <ligand>
        <name>substrate</name>
    </ligand>
</feature>
<gene>
    <name evidence="9" type="primary">pdxH</name>
    <name evidence="14" type="ORF">SAMN04488122_0502</name>
</gene>
<dbReference type="InterPro" id="IPR011576">
    <property type="entry name" value="Pyridox_Oxase_N"/>
</dbReference>
<feature type="binding site" evidence="9 11">
    <location>
        <position position="85"/>
    </location>
    <ligand>
        <name>FMN</name>
        <dbReference type="ChEBI" id="CHEBI:58210"/>
    </ligand>
</feature>
<feature type="binding site" evidence="9 11">
    <location>
        <position position="197"/>
    </location>
    <ligand>
        <name>FMN</name>
        <dbReference type="ChEBI" id="CHEBI:58210"/>
    </ligand>
</feature>
<comment type="catalytic activity">
    <reaction evidence="9">
        <text>pyridoxine 5'-phosphate + O2 = pyridoxal 5'-phosphate + H2O2</text>
        <dbReference type="Rhea" id="RHEA:15149"/>
        <dbReference type="ChEBI" id="CHEBI:15379"/>
        <dbReference type="ChEBI" id="CHEBI:16240"/>
        <dbReference type="ChEBI" id="CHEBI:58589"/>
        <dbReference type="ChEBI" id="CHEBI:597326"/>
        <dbReference type="EC" id="1.4.3.5"/>
    </reaction>
</comment>
<comment type="catalytic activity">
    <reaction evidence="9">
        <text>pyridoxamine 5'-phosphate + O2 + H2O = pyridoxal 5'-phosphate + H2O2 + NH4(+)</text>
        <dbReference type="Rhea" id="RHEA:15817"/>
        <dbReference type="ChEBI" id="CHEBI:15377"/>
        <dbReference type="ChEBI" id="CHEBI:15379"/>
        <dbReference type="ChEBI" id="CHEBI:16240"/>
        <dbReference type="ChEBI" id="CHEBI:28938"/>
        <dbReference type="ChEBI" id="CHEBI:58451"/>
        <dbReference type="ChEBI" id="CHEBI:597326"/>
        <dbReference type="EC" id="1.4.3.5"/>
    </reaction>
</comment>
<dbReference type="NCBIfam" id="TIGR00558">
    <property type="entry name" value="pdxH"/>
    <property type="match status" value="1"/>
</dbReference>
<dbReference type="AlphaFoldDB" id="A0A1I0P366"/>
<evidence type="ECO:0000256" key="9">
    <source>
        <dbReference type="HAMAP-Rule" id="MF_01629"/>
    </source>
</evidence>
<dbReference type="PANTHER" id="PTHR10851">
    <property type="entry name" value="PYRIDOXINE-5-PHOSPHATE OXIDASE"/>
    <property type="match status" value="1"/>
</dbReference>
<dbReference type="EC" id="1.4.3.5" evidence="9"/>
<name>A0A1I0P366_9BACT</name>
<comment type="pathway">
    <text evidence="1 9">Cofactor metabolism; pyridoxal 5'-phosphate salvage; pyridoxal 5'-phosphate from pyridoxamine 5'-phosphate: step 1/1.</text>
</comment>
<keyword evidence="5 9" id="KW-0285">Flavoprotein</keyword>
<comment type="subunit">
    <text evidence="4 9">Homodimer.</text>
</comment>
<feature type="binding site" evidence="9 10">
    <location>
        <position position="129"/>
    </location>
    <ligand>
        <name>substrate</name>
    </ligand>
</feature>
<dbReference type="SUPFAM" id="SSF50475">
    <property type="entry name" value="FMN-binding split barrel"/>
    <property type="match status" value="1"/>
</dbReference>
<dbReference type="PIRSF" id="PIRSF000190">
    <property type="entry name" value="Pyd_amn-ph_oxd"/>
    <property type="match status" value="1"/>
</dbReference>
<dbReference type="InterPro" id="IPR000659">
    <property type="entry name" value="Pyridox_Oxase"/>
</dbReference>
<feature type="binding site" evidence="9 11">
    <location>
        <position position="107"/>
    </location>
    <ligand>
        <name>FMN</name>
        <dbReference type="ChEBI" id="CHEBI:58210"/>
    </ligand>
</feature>
<sequence length="215" mass="24496">MLNQKIADLRKDYQLASLDEGDVAAYPLSQFGKWWDEAINGEIDEANAMTLATSTPDGHPSARIVLLKSFDEDGFLFFTNYESRKGQELALNPHVTLLFFWRELQRQVRIEGTVSKAPVSVSNEYYNSRPVGSRIGAIASPQSKVIPGRSFLEEQVDQVAAKYQQETPQRPDYWGGYLVKPQVLEFWQGRSSRLHDRILYTLTPEGSWKIERLAP</sequence>
<evidence type="ECO:0000256" key="11">
    <source>
        <dbReference type="PIRSR" id="PIRSR000190-2"/>
    </source>
</evidence>
<evidence type="ECO:0000256" key="2">
    <source>
        <dbReference type="ARBA" id="ARBA00005037"/>
    </source>
</evidence>
<dbReference type="STRING" id="29529.SAMN04488122_0502"/>
<organism evidence="14 15">
    <name type="scientific">Chitinophaga arvensicola</name>
    <dbReference type="NCBI Taxonomy" id="29529"/>
    <lineage>
        <taxon>Bacteria</taxon>
        <taxon>Pseudomonadati</taxon>
        <taxon>Bacteroidota</taxon>
        <taxon>Chitinophagia</taxon>
        <taxon>Chitinophagales</taxon>
        <taxon>Chitinophagaceae</taxon>
        <taxon>Chitinophaga</taxon>
    </lineage>
</organism>
<feature type="binding site" evidence="9 11">
    <location>
        <begin position="63"/>
        <end position="68"/>
    </location>
    <ligand>
        <name>FMN</name>
        <dbReference type="ChEBI" id="CHEBI:58210"/>
    </ligand>
</feature>
<dbReference type="GO" id="GO:0004733">
    <property type="term" value="F:pyridoxamine phosphate oxidase activity"/>
    <property type="evidence" value="ECO:0007669"/>
    <property type="project" value="UniProtKB-UniRule"/>
</dbReference>
<evidence type="ECO:0000256" key="1">
    <source>
        <dbReference type="ARBA" id="ARBA00004738"/>
    </source>
</evidence>
<feature type="binding site" evidence="9 11">
    <location>
        <position position="187"/>
    </location>
    <ligand>
        <name>FMN</name>
        <dbReference type="ChEBI" id="CHEBI:58210"/>
    </ligand>
</feature>
<feature type="domain" description="Pyridoxamine 5'-phosphate oxidase N-terminal" evidence="12">
    <location>
        <begin position="36"/>
        <end position="161"/>
    </location>
</feature>
<comment type="cofactor">
    <cofactor evidence="9 11">
        <name>FMN</name>
        <dbReference type="ChEBI" id="CHEBI:58210"/>
    </cofactor>
    <text evidence="9 11">Binds 1 FMN per subunit.</text>
</comment>
<dbReference type="PANTHER" id="PTHR10851:SF0">
    <property type="entry name" value="PYRIDOXINE-5'-PHOSPHATE OXIDASE"/>
    <property type="match status" value="1"/>
</dbReference>
<feature type="binding site" evidence="9 11">
    <location>
        <begin position="142"/>
        <end position="143"/>
    </location>
    <ligand>
        <name>FMN</name>
        <dbReference type="ChEBI" id="CHEBI:58210"/>
    </ligand>
</feature>
<dbReference type="EMBL" id="FOJG01000001">
    <property type="protein sequence ID" value="SEW07958.1"/>
    <property type="molecule type" value="Genomic_DNA"/>
</dbReference>
<dbReference type="UniPathway" id="UPA01068">
    <property type="reaction ID" value="UER00304"/>
</dbReference>
<keyword evidence="8 9" id="KW-0664">Pyridoxine biosynthesis</keyword>
<evidence type="ECO:0000259" key="13">
    <source>
        <dbReference type="Pfam" id="PF10590"/>
    </source>
</evidence>
<dbReference type="InterPro" id="IPR012349">
    <property type="entry name" value="Split_barrel_FMN-bd"/>
</dbReference>
<dbReference type="InterPro" id="IPR019740">
    <property type="entry name" value="Pyridox_Oxase_CS"/>
</dbReference>
<comment type="pathway">
    <text evidence="2 9">Cofactor metabolism; pyridoxal 5'-phosphate salvage; pyridoxal 5'-phosphate from pyridoxine 5'-phosphate: step 1/1.</text>
</comment>
<dbReference type="GO" id="GO:0008615">
    <property type="term" value="P:pyridoxine biosynthetic process"/>
    <property type="evidence" value="ECO:0007669"/>
    <property type="project" value="UniProtKB-UniRule"/>
</dbReference>
<evidence type="ECO:0000256" key="5">
    <source>
        <dbReference type="ARBA" id="ARBA00022630"/>
    </source>
</evidence>
<feature type="binding site" evidence="9 11">
    <location>
        <begin position="78"/>
        <end position="79"/>
    </location>
    <ligand>
        <name>FMN</name>
        <dbReference type="ChEBI" id="CHEBI:58210"/>
    </ligand>
</feature>
<keyword evidence="15" id="KW-1185">Reference proteome</keyword>
<dbReference type="InterPro" id="IPR019576">
    <property type="entry name" value="Pyridoxamine_oxidase_dimer_C"/>
</dbReference>
<evidence type="ECO:0000259" key="12">
    <source>
        <dbReference type="Pfam" id="PF01243"/>
    </source>
</evidence>
<dbReference type="Proteomes" id="UP000199310">
    <property type="component" value="Unassembled WGS sequence"/>
</dbReference>
<accession>A0A1I0P366</accession>
<dbReference type="RefSeq" id="WP_218150270.1">
    <property type="nucleotide sequence ID" value="NZ_FOJG01000001.1"/>
</dbReference>
<dbReference type="HAMAP" id="MF_01629">
    <property type="entry name" value="PdxH"/>
    <property type="match status" value="1"/>
</dbReference>
<feature type="domain" description="Pyridoxine 5'-phosphate oxidase dimerisation C-terminal" evidence="13">
    <location>
        <begin position="174"/>
        <end position="215"/>
    </location>
</feature>
<evidence type="ECO:0000313" key="15">
    <source>
        <dbReference type="Proteomes" id="UP000199310"/>
    </source>
</evidence>
<evidence type="ECO:0000256" key="3">
    <source>
        <dbReference type="ARBA" id="ARBA00007301"/>
    </source>
</evidence>
<dbReference type="PROSITE" id="PS01064">
    <property type="entry name" value="PYRIDOX_OXIDASE"/>
    <property type="match status" value="1"/>
</dbReference>
<dbReference type="Gene3D" id="2.30.110.10">
    <property type="entry name" value="Electron Transport, Fmn-binding Protein, Chain A"/>
    <property type="match status" value="1"/>
</dbReference>
<proteinExistence type="inferred from homology"/>
<dbReference type="GO" id="GO:0010181">
    <property type="term" value="F:FMN binding"/>
    <property type="evidence" value="ECO:0007669"/>
    <property type="project" value="UniProtKB-UniRule"/>
</dbReference>
<comment type="function">
    <text evidence="9">Catalyzes the oxidation of either pyridoxine 5'-phosphate (PNP) or pyridoxamine 5'-phosphate (PMP) into pyridoxal 5'-phosphate (PLP).</text>
</comment>
<dbReference type="NCBIfam" id="NF004231">
    <property type="entry name" value="PRK05679.1"/>
    <property type="match status" value="1"/>
</dbReference>